<feature type="region of interest" description="Disordered" evidence="1">
    <location>
        <begin position="189"/>
        <end position="215"/>
    </location>
</feature>
<comment type="caution">
    <text evidence="2">The sequence shown here is derived from an EMBL/GenBank/DDBJ whole genome shotgun (WGS) entry which is preliminary data.</text>
</comment>
<organism evidence="2 3">
    <name type="scientific">Bowmanella pacifica</name>
    <dbReference type="NCBI Taxonomy" id="502051"/>
    <lineage>
        <taxon>Bacteria</taxon>
        <taxon>Pseudomonadati</taxon>
        <taxon>Pseudomonadota</taxon>
        <taxon>Gammaproteobacteria</taxon>
        <taxon>Alteromonadales</taxon>
        <taxon>Alteromonadaceae</taxon>
        <taxon>Bowmanella</taxon>
    </lineage>
</organism>
<evidence type="ECO:0000313" key="2">
    <source>
        <dbReference type="EMBL" id="GGO64335.1"/>
    </source>
</evidence>
<dbReference type="Pfam" id="PF12900">
    <property type="entry name" value="Pyridox_ox_2"/>
    <property type="match status" value="1"/>
</dbReference>
<accession>A0A917YRM9</accession>
<sequence>MQAPSQRTQVKRGRKRADYDPQLVKQIIDQSLLCHVAQIHDGYPVVTPTCHWRDGDMLYWHGHTRARNLYASQGQSVCVNISQLDDLVMARSAFHHSVNYRSVTLFGVPQLIEDESEKRRQLELFVERLSPGRWQQLRPINEQEMLLTAVIAMPIHEASVKVRAAPPSDDDEDYGWPVWAGVMPIQRQWGDLQQDPKQTEDKRYPLPSSPVNGAI</sequence>
<dbReference type="PANTHER" id="PTHR34071:SF2">
    <property type="entry name" value="FLAVIN-NUCLEOTIDE-BINDING PROTEIN"/>
    <property type="match status" value="1"/>
</dbReference>
<dbReference type="Gene3D" id="2.30.110.10">
    <property type="entry name" value="Electron Transport, Fmn-binding Protein, Chain A"/>
    <property type="match status" value="1"/>
</dbReference>
<protein>
    <submittedName>
        <fullName evidence="2">Flavin-nucleotide-binding protein</fullName>
    </submittedName>
</protein>
<proteinExistence type="predicted"/>
<evidence type="ECO:0000313" key="3">
    <source>
        <dbReference type="Proteomes" id="UP000606935"/>
    </source>
</evidence>
<dbReference type="InterPro" id="IPR012349">
    <property type="entry name" value="Split_barrel_FMN-bd"/>
</dbReference>
<name>A0A917YRM9_9ALTE</name>
<dbReference type="Proteomes" id="UP000606935">
    <property type="component" value="Unassembled WGS sequence"/>
</dbReference>
<dbReference type="PANTHER" id="PTHR34071">
    <property type="entry name" value="5-NITROIMIDAZOLE ANTIBIOTICS RESISTANCE PROTEIN, NIMA-FAMILY-RELATED PROTEIN-RELATED"/>
    <property type="match status" value="1"/>
</dbReference>
<dbReference type="AlphaFoldDB" id="A0A917YRM9"/>
<reference evidence="2" key="1">
    <citation type="journal article" date="2014" name="Int. J. Syst. Evol. Microbiol.">
        <title>Complete genome sequence of Corynebacterium casei LMG S-19264T (=DSM 44701T), isolated from a smear-ripened cheese.</title>
        <authorList>
            <consortium name="US DOE Joint Genome Institute (JGI-PGF)"/>
            <person name="Walter F."/>
            <person name="Albersmeier A."/>
            <person name="Kalinowski J."/>
            <person name="Ruckert C."/>
        </authorList>
    </citation>
    <scope>NUCLEOTIDE SEQUENCE</scope>
    <source>
        <strain evidence="2">CGMCC 1.7086</strain>
    </source>
</reference>
<keyword evidence="3" id="KW-1185">Reference proteome</keyword>
<gene>
    <name evidence="2" type="ORF">GCM10010982_03490</name>
</gene>
<dbReference type="RefSeq" id="WP_188689429.1">
    <property type="nucleotide sequence ID" value="NZ_BMLS01000001.1"/>
</dbReference>
<dbReference type="SUPFAM" id="SSF50475">
    <property type="entry name" value="FMN-binding split barrel"/>
    <property type="match status" value="1"/>
</dbReference>
<dbReference type="EMBL" id="BMLS01000001">
    <property type="protein sequence ID" value="GGO64335.1"/>
    <property type="molecule type" value="Genomic_DNA"/>
</dbReference>
<dbReference type="InterPro" id="IPR024747">
    <property type="entry name" value="Pyridox_Oxase-rel"/>
</dbReference>
<evidence type="ECO:0000256" key="1">
    <source>
        <dbReference type="SAM" id="MobiDB-lite"/>
    </source>
</evidence>
<reference evidence="2" key="2">
    <citation type="submission" date="2020-09" db="EMBL/GenBank/DDBJ databases">
        <authorList>
            <person name="Sun Q."/>
            <person name="Zhou Y."/>
        </authorList>
    </citation>
    <scope>NUCLEOTIDE SEQUENCE</scope>
    <source>
        <strain evidence="2">CGMCC 1.7086</strain>
    </source>
</reference>